<protein>
    <submittedName>
        <fullName evidence="2">Uncharacterized protein</fullName>
    </submittedName>
</protein>
<reference evidence="2 3" key="1">
    <citation type="submission" date="2019-06" db="EMBL/GenBank/DDBJ databases">
        <title>A chromosomal-level reference genome of Carpinus fangiana (Coryloideae, Betulaceae).</title>
        <authorList>
            <person name="Yang X."/>
            <person name="Wang Z."/>
            <person name="Zhang L."/>
            <person name="Hao G."/>
            <person name="Liu J."/>
            <person name="Yang Y."/>
        </authorList>
    </citation>
    <scope>NUCLEOTIDE SEQUENCE [LARGE SCALE GENOMIC DNA]</scope>
    <source>
        <strain evidence="2">Cfa_2016G</strain>
        <tissue evidence="2">Leaf</tissue>
    </source>
</reference>
<feature type="compositionally biased region" description="Basic and acidic residues" evidence="1">
    <location>
        <begin position="1"/>
        <end position="12"/>
    </location>
</feature>
<sequence>MTVLKDSSDQNKKSSTKWNQNQKTKTEKKRRRPYLRNYKLLSVAGVSERQERGRESGAGGGQKLLRERAGAVE</sequence>
<gene>
    <name evidence="2" type="ORF">FH972_004007</name>
</gene>
<evidence type="ECO:0000256" key="1">
    <source>
        <dbReference type="SAM" id="MobiDB-lite"/>
    </source>
</evidence>
<keyword evidence="3" id="KW-1185">Reference proteome</keyword>
<evidence type="ECO:0000313" key="3">
    <source>
        <dbReference type="Proteomes" id="UP000327013"/>
    </source>
</evidence>
<dbReference type="AlphaFoldDB" id="A0A5N6QLP7"/>
<evidence type="ECO:0000313" key="2">
    <source>
        <dbReference type="EMBL" id="KAE7999599.1"/>
    </source>
</evidence>
<proteinExistence type="predicted"/>
<accession>A0A5N6QLP7</accession>
<name>A0A5N6QLP7_9ROSI</name>
<organism evidence="2 3">
    <name type="scientific">Carpinus fangiana</name>
    <dbReference type="NCBI Taxonomy" id="176857"/>
    <lineage>
        <taxon>Eukaryota</taxon>
        <taxon>Viridiplantae</taxon>
        <taxon>Streptophyta</taxon>
        <taxon>Embryophyta</taxon>
        <taxon>Tracheophyta</taxon>
        <taxon>Spermatophyta</taxon>
        <taxon>Magnoliopsida</taxon>
        <taxon>eudicotyledons</taxon>
        <taxon>Gunneridae</taxon>
        <taxon>Pentapetalae</taxon>
        <taxon>rosids</taxon>
        <taxon>fabids</taxon>
        <taxon>Fagales</taxon>
        <taxon>Betulaceae</taxon>
        <taxon>Carpinus</taxon>
    </lineage>
</organism>
<feature type="region of interest" description="Disordered" evidence="1">
    <location>
        <begin position="1"/>
        <end position="73"/>
    </location>
</feature>
<feature type="compositionally biased region" description="Basic and acidic residues" evidence="1">
    <location>
        <begin position="64"/>
        <end position="73"/>
    </location>
</feature>
<dbReference type="EMBL" id="CM017321">
    <property type="protein sequence ID" value="KAE7999599.1"/>
    <property type="molecule type" value="Genomic_DNA"/>
</dbReference>
<dbReference type="Proteomes" id="UP000327013">
    <property type="component" value="Chromosome 1"/>
</dbReference>